<dbReference type="STRING" id="2060906.A0A0H1B3G3"/>
<feature type="region of interest" description="Disordered" evidence="4">
    <location>
        <begin position="1"/>
        <end position="23"/>
    </location>
</feature>
<organism evidence="6 7">
    <name type="scientific">Blastomyces silverae</name>
    <dbReference type="NCBI Taxonomy" id="2060906"/>
    <lineage>
        <taxon>Eukaryota</taxon>
        <taxon>Fungi</taxon>
        <taxon>Dikarya</taxon>
        <taxon>Ascomycota</taxon>
        <taxon>Pezizomycotina</taxon>
        <taxon>Eurotiomycetes</taxon>
        <taxon>Eurotiomycetidae</taxon>
        <taxon>Onygenales</taxon>
        <taxon>Ajellomycetaceae</taxon>
        <taxon>Blastomyces</taxon>
    </lineage>
</organism>
<reference evidence="7" key="1">
    <citation type="journal article" date="2015" name="PLoS Genet.">
        <title>The dynamic genome and transcriptome of the human fungal pathogen Blastomyces and close relative Emmonsia.</title>
        <authorList>
            <person name="Munoz J.F."/>
            <person name="Gauthier G.M."/>
            <person name="Desjardins C.A."/>
            <person name="Gallo J.E."/>
            <person name="Holder J."/>
            <person name="Sullivan T.D."/>
            <person name="Marty A.J."/>
            <person name="Carmen J.C."/>
            <person name="Chen Z."/>
            <person name="Ding L."/>
            <person name="Gujja S."/>
            <person name="Magrini V."/>
            <person name="Misas E."/>
            <person name="Mitreva M."/>
            <person name="Priest M."/>
            <person name="Saif S."/>
            <person name="Whiston E.A."/>
            <person name="Young S."/>
            <person name="Zeng Q."/>
            <person name="Goldman W.E."/>
            <person name="Mardis E.R."/>
            <person name="Taylor J.W."/>
            <person name="McEwen J.G."/>
            <person name="Clay O.K."/>
            <person name="Klein B.S."/>
            <person name="Cuomo C.A."/>
        </authorList>
    </citation>
    <scope>NUCLEOTIDE SEQUENCE [LARGE SCALE GENOMIC DNA]</scope>
    <source>
        <strain evidence="7">UAMH 139</strain>
    </source>
</reference>
<dbReference type="InterPro" id="IPR006590">
    <property type="entry name" value="RNA_pol_Rpb4/RPC9_core"/>
</dbReference>
<dbReference type="OrthoDB" id="2186918at2759"/>
<evidence type="ECO:0000313" key="6">
    <source>
        <dbReference type="EMBL" id="KLJ05910.1"/>
    </source>
</evidence>
<keyword evidence="6" id="KW-0240">DNA-directed RNA polymerase</keyword>
<dbReference type="Proteomes" id="UP000053573">
    <property type="component" value="Unassembled WGS sequence"/>
</dbReference>
<evidence type="ECO:0000256" key="2">
    <source>
        <dbReference type="ARBA" id="ARBA00023242"/>
    </source>
</evidence>
<dbReference type="PANTHER" id="PTHR21297">
    <property type="entry name" value="DNA-DIRECTED RNA POLYMERASE II"/>
    <property type="match status" value="1"/>
</dbReference>
<accession>A0A0H1B3G3</accession>
<dbReference type="SUPFAM" id="SSF47819">
    <property type="entry name" value="HRDC-like"/>
    <property type="match status" value="1"/>
</dbReference>
<dbReference type="InterPro" id="IPR038324">
    <property type="entry name" value="Rpb4/RPC9_sf"/>
</dbReference>
<dbReference type="GO" id="GO:0000166">
    <property type="term" value="F:nucleotide binding"/>
    <property type="evidence" value="ECO:0007669"/>
    <property type="project" value="InterPro"/>
</dbReference>
<proteinExistence type="inferred from homology"/>
<dbReference type="Pfam" id="PF03874">
    <property type="entry name" value="RNA_pol_Rpb4"/>
    <property type="match status" value="1"/>
</dbReference>
<evidence type="ECO:0000256" key="4">
    <source>
        <dbReference type="SAM" id="MobiDB-lite"/>
    </source>
</evidence>
<dbReference type="AlphaFoldDB" id="A0A0H1B3G3"/>
<comment type="caution">
    <text evidence="6">The sequence shown here is derived from an EMBL/GenBank/DDBJ whole genome shotgun (WGS) entry which is preliminary data.</text>
</comment>
<evidence type="ECO:0000259" key="5">
    <source>
        <dbReference type="SMART" id="SM00657"/>
    </source>
</evidence>
<comment type="subcellular location">
    <subcellularLocation>
        <location evidence="1">Nucleus</location>
    </subcellularLocation>
</comment>
<dbReference type="InterPro" id="IPR010997">
    <property type="entry name" value="HRDC-like_sf"/>
</dbReference>
<dbReference type="FunFam" id="1.20.1250.40:FF:000003">
    <property type="entry name" value="DNA-directed RNA polymerase II subunit rpb4"/>
    <property type="match status" value="1"/>
</dbReference>
<sequence>MTTPSSISLPDPTHRKRELPQNELEATSQLKLGEFQNVPTLSLSEARLVINKVLDLRRKGDHKFEERETLVKTQDYLELFARFKEKENIEAVERLLSAHTELEFFERSQLGILCCNDAEEAKSLIPSIGNKISDTELQELLDELTKLRNFVE</sequence>
<evidence type="ECO:0000313" key="7">
    <source>
        <dbReference type="Proteomes" id="UP000053573"/>
    </source>
</evidence>
<keyword evidence="6" id="KW-0804">Transcription</keyword>
<dbReference type="InterPro" id="IPR005574">
    <property type="entry name" value="Rpb4/RPC9"/>
</dbReference>
<evidence type="ECO:0000256" key="3">
    <source>
        <dbReference type="ARBA" id="ARBA00025724"/>
    </source>
</evidence>
<protein>
    <submittedName>
        <fullName evidence="6">DNA-directed RNA polymerase II subunit RPB4</fullName>
    </submittedName>
</protein>
<dbReference type="InterPro" id="IPR045222">
    <property type="entry name" value="Rpb4-like"/>
</dbReference>
<dbReference type="GO" id="GO:0000428">
    <property type="term" value="C:DNA-directed RNA polymerase complex"/>
    <property type="evidence" value="ECO:0007669"/>
    <property type="project" value="UniProtKB-KW"/>
</dbReference>
<evidence type="ECO:0000256" key="1">
    <source>
        <dbReference type="ARBA" id="ARBA00004123"/>
    </source>
</evidence>
<dbReference type="SMART" id="SM00657">
    <property type="entry name" value="RPOL4c"/>
    <property type="match status" value="1"/>
</dbReference>
<dbReference type="GO" id="GO:0005634">
    <property type="term" value="C:nucleus"/>
    <property type="evidence" value="ECO:0007669"/>
    <property type="project" value="UniProtKB-SubCell"/>
</dbReference>
<dbReference type="EMBL" id="LDEV01003407">
    <property type="protein sequence ID" value="KLJ05910.1"/>
    <property type="molecule type" value="Genomic_DNA"/>
</dbReference>
<dbReference type="GO" id="GO:0006352">
    <property type="term" value="P:DNA-templated transcription initiation"/>
    <property type="evidence" value="ECO:0007669"/>
    <property type="project" value="InterPro"/>
</dbReference>
<keyword evidence="2" id="KW-0539">Nucleus</keyword>
<gene>
    <name evidence="6" type="ORF">EMPG_10662</name>
</gene>
<comment type="similarity">
    <text evidence="3">Belongs to the eukaryotic RPB4 RNA polymerase subunit family.</text>
</comment>
<name>A0A0H1B3G3_9EURO</name>
<keyword evidence="7" id="KW-1185">Reference proteome</keyword>
<feature type="domain" description="RNA polymerase Rpb4/RPC9 core" evidence="5">
    <location>
        <begin position="33"/>
        <end position="151"/>
    </location>
</feature>
<dbReference type="Gene3D" id="1.20.1250.40">
    <property type="match status" value="1"/>
</dbReference>